<dbReference type="PANTHER" id="PTHR41913">
    <property type="entry name" value="DUF1684 DOMAIN-CONTAINING PROTEIN"/>
    <property type="match status" value="1"/>
</dbReference>
<evidence type="ECO:0000313" key="2">
    <source>
        <dbReference type="Proteomes" id="UP000523447"/>
    </source>
</evidence>
<dbReference type="RefSeq" id="WP_040719338.1">
    <property type="nucleotide sequence ID" value="NZ_CAWPHS010000034.1"/>
</dbReference>
<proteinExistence type="predicted"/>
<reference evidence="1 2" key="1">
    <citation type="submission" date="2020-04" db="EMBL/GenBank/DDBJ databases">
        <title>MicrobeNet Type strains.</title>
        <authorList>
            <person name="Nicholson A.C."/>
        </authorList>
    </citation>
    <scope>NUCLEOTIDE SEQUENCE [LARGE SCALE GENOMIC DNA]</scope>
    <source>
        <strain evidence="1 2">DSM 44445</strain>
    </source>
</reference>
<dbReference type="PANTHER" id="PTHR41913:SF1">
    <property type="entry name" value="DUF1684 DOMAIN-CONTAINING PROTEIN"/>
    <property type="match status" value="1"/>
</dbReference>
<dbReference type="EMBL" id="JAAXPE010000004">
    <property type="protein sequence ID" value="NKY85332.1"/>
    <property type="molecule type" value="Genomic_DNA"/>
</dbReference>
<keyword evidence="2" id="KW-1185">Reference proteome</keyword>
<evidence type="ECO:0000313" key="1">
    <source>
        <dbReference type="EMBL" id="NKY85332.1"/>
    </source>
</evidence>
<dbReference type="Proteomes" id="UP000523447">
    <property type="component" value="Unassembled WGS sequence"/>
</dbReference>
<comment type="caution">
    <text evidence="1">The sequence shown here is derived from an EMBL/GenBank/DDBJ whole genome shotgun (WGS) entry which is preliminary data.</text>
</comment>
<sequence length="274" mass="29308">MTVISTEGAGPGAEFDTEWRAWRAERDRWARAPLGWLSLTGLQWLTDHDVVLEAVPGRWRVAGETVVVSDGAELTLDGRPLGDRTVLTPGEGAAGIEVRHGERLLEVIRRSGRYAVRVHDPAAPGLATFAGIPAYPAQPRWVIIGRFTPFDTDRTVVTGAVVDGLEHHHRAPGTIAFRLGGTEHRLIAFGDPESGLRVLFSDATAGVTTYPGARLLPVGTPATDGSVVLDFNRAQNLPCAFTDYATCPLAPAENRLPVAVEAGEQDPRGGRTAA</sequence>
<organism evidence="1 2">
    <name type="scientific">Nocardia veterana</name>
    <dbReference type="NCBI Taxonomy" id="132249"/>
    <lineage>
        <taxon>Bacteria</taxon>
        <taxon>Bacillati</taxon>
        <taxon>Actinomycetota</taxon>
        <taxon>Actinomycetes</taxon>
        <taxon>Mycobacteriales</taxon>
        <taxon>Nocardiaceae</taxon>
        <taxon>Nocardia</taxon>
    </lineage>
</organism>
<name>A0A7X6LWS4_9NOCA</name>
<protein>
    <submittedName>
        <fullName evidence="1">DUF1684 domain-containing protein</fullName>
    </submittedName>
</protein>
<gene>
    <name evidence="1" type="ORF">HGA07_06800</name>
</gene>
<dbReference type="InterPro" id="IPR012467">
    <property type="entry name" value="DUF1684"/>
</dbReference>
<dbReference type="Pfam" id="PF07920">
    <property type="entry name" value="DUF1684"/>
    <property type="match status" value="1"/>
</dbReference>
<dbReference type="AlphaFoldDB" id="A0A7X6LWS4"/>
<accession>A0A7X6LWS4</accession>